<evidence type="ECO:0008006" key="3">
    <source>
        <dbReference type="Google" id="ProtNLM"/>
    </source>
</evidence>
<evidence type="ECO:0000313" key="1">
    <source>
        <dbReference type="EMBL" id="MBB5723891.1"/>
    </source>
</evidence>
<dbReference type="AlphaFoldDB" id="A0A7W9BNS3"/>
<evidence type="ECO:0000313" key="2">
    <source>
        <dbReference type="Proteomes" id="UP000535415"/>
    </source>
</evidence>
<gene>
    <name evidence="1" type="ORF">FHS72_003538</name>
</gene>
<dbReference type="Proteomes" id="UP000535415">
    <property type="component" value="Unassembled WGS sequence"/>
</dbReference>
<dbReference type="EMBL" id="JACIJM010000016">
    <property type="protein sequence ID" value="MBB5723891.1"/>
    <property type="molecule type" value="Genomic_DNA"/>
</dbReference>
<protein>
    <recommendedName>
        <fullName evidence="3">DUF4150 domain-containing protein</fullName>
    </recommendedName>
</protein>
<organism evidence="1 2">
    <name type="scientific">Yoonia ponticola</name>
    <dbReference type="NCBI Taxonomy" id="1524255"/>
    <lineage>
        <taxon>Bacteria</taxon>
        <taxon>Pseudomonadati</taxon>
        <taxon>Pseudomonadota</taxon>
        <taxon>Alphaproteobacteria</taxon>
        <taxon>Rhodobacterales</taxon>
        <taxon>Paracoccaceae</taxon>
        <taxon>Yoonia</taxon>
    </lineage>
</organism>
<sequence length="132" mass="14227">MHSAARHSGKNAIITCMAPDVCKTQVGNAVVPIPYMIISKLDWSDKTSNDVELTGMKAFNMDARTNKVTGDEPGSLGGVKSGVNKGWCRPQSNKTSVFVNGAELLQNNNLYEMNCSGPEGPGNTIGRLMYFE</sequence>
<comment type="caution">
    <text evidence="1">The sequence shown here is derived from an EMBL/GenBank/DDBJ whole genome shotgun (WGS) entry which is preliminary data.</text>
</comment>
<name>A0A7W9BNS3_9RHOB</name>
<reference evidence="1 2" key="1">
    <citation type="submission" date="2020-08" db="EMBL/GenBank/DDBJ databases">
        <title>Genomic Encyclopedia of Type Strains, Phase IV (KMG-IV): sequencing the most valuable type-strain genomes for metagenomic binning, comparative biology and taxonomic classification.</title>
        <authorList>
            <person name="Goeker M."/>
        </authorList>
    </citation>
    <scope>NUCLEOTIDE SEQUENCE [LARGE SCALE GENOMIC DNA]</scope>
    <source>
        <strain evidence="1 2">DSM 101064</strain>
    </source>
</reference>
<dbReference type="Pfam" id="PF13665">
    <property type="entry name" value="Tox-PAAR-like"/>
    <property type="match status" value="1"/>
</dbReference>
<keyword evidence="2" id="KW-1185">Reference proteome</keyword>
<dbReference type="RefSeq" id="WP_183531004.1">
    <property type="nucleotide sequence ID" value="NZ_JACIJM010000016.1"/>
</dbReference>
<proteinExistence type="predicted"/>
<accession>A0A7W9BNS3</accession>